<keyword evidence="1" id="KW-0472">Membrane</keyword>
<dbReference type="STRING" id="1077974.GOEFS_028_00160"/>
<feature type="chain" id="PRO_5003537973" evidence="2">
    <location>
        <begin position="32"/>
        <end position="456"/>
    </location>
</feature>
<organism evidence="3 4">
    <name type="scientific">Gordonia effusa NBRC 100432</name>
    <dbReference type="NCBI Taxonomy" id="1077974"/>
    <lineage>
        <taxon>Bacteria</taxon>
        <taxon>Bacillati</taxon>
        <taxon>Actinomycetota</taxon>
        <taxon>Actinomycetes</taxon>
        <taxon>Mycobacteriales</taxon>
        <taxon>Gordoniaceae</taxon>
        <taxon>Gordonia</taxon>
    </lineage>
</organism>
<dbReference type="AlphaFoldDB" id="H0QX01"/>
<dbReference type="Proteomes" id="UP000035034">
    <property type="component" value="Unassembled WGS sequence"/>
</dbReference>
<name>H0QX01_9ACTN</name>
<gene>
    <name evidence="3" type="ORF">GOEFS_028_00160</name>
</gene>
<comment type="caution">
    <text evidence="3">The sequence shown here is derived from an EMBL/GenBank/DDBJ whole genome shotgun (WGS) entry which is preliminary data.</text>
</comment>
<keyword evidence="1" id="KW-0812">Transmembrane</keyword>
<dbReference type="EMBL" id="BAEH01000028">
    <property type="protein sequence ID" value="GAB17352.1"/>
    <property type="molecule type" value="Genomic_DNA"/>
</dbReference>
<feature type="signal peptide" evidence="2">
    <location>
        <begin position="1"/>
        <end position="31"/>
    </location>
</feature>
<feature type="transmembrane region" description="Helical" evidence="1">
    <location>
        <begin position="156"/>
        <end position="175"/>
    </location>
</feature>
<proteinExistence type="predicted"/>
<evidence type="ECO:0000256" key="2">
    <source>
        <dbReference type="SAM" id="SignalP"/>
    </source>
</evidence>
<reference evidence="3 4" key="1">
    <citation type="submission" date="2011-12" db="EMBL/GenBank/DDBJ databases">
        <title>Whole genome shotgun sequence of Gordonia effusa NBRC 100432.</title>
        <authorList>
            <person name="Yoshida I."/>
            <person name="Takarada H."/>
            <person name="Hosoyama A."/>
            <person name="Tsuchikane K."/>
            <person name="Katsumata H."/>
            <person name="Yamazaki S."/>
            <person name="Fujita N."/>
        </authorList>
    </citation>
    <scope>NUCLEOTIDE SEQUENCE [LARGE SCALE GENOMIC DNA]</scope>
    <source>
        <strain evidence="3 4">NBRC 100432</strain>
    </source>
</reference>
<evidence type="ECO:0000313" key="4">
    <source>
        <dbReference type="Proteomes" id="UP000035034"/>
    </source>
</evidence>
<evidence type="ECO:0000313" key="3">
    <source>
        <dbReference type="EMBL" id="GAB17352.1"/>
    </source>
</evidence>
<keyword evidence="1" id="KW-1133">Transmembrane helix</keyword>
<accession>H0QX01</accession>
<sequence length="456" mass="50181">MLRRILIVVLSVLVSVAAVGGSTSMSSIVNAAPTAPSTQPASDLPKECVGSDFATLGKIYDSVFDSVVPYLPANIKKNKDSIKAQTHRDMNKLRISNMLVSNNPKQMGAQRDDPVMKYRDPISLYVISQLLNVRHGKQFQAITVENLTLAQAVETVWMFIHITVIIPLTVVLSTIPNIAVLWGPITVRFLITMPFYIAIYGAGYAYRSISGYLLNSCLVSMTKAEKDQAGKPIKDLRFAGKVPGWIEQIAHDVDLADTTDCKPIGDQSMSRIVDRTTKYLTDTNKDAATKAKVLAVSKDVENRMRNIWVPVNLIPADPADFNQIESLISLLGGYLSPDIPVGDISLGTSGAPLDILIGLIHNFNKGDNMGKTVRLWDLSVTKSMTAAFYTMYFTIYLAQVVWSNGLSMLLPGVGQYIPRPFGFFYAPLNFGFNAYHNVLRSMCFAEDRKVRDAVVG</sequence>
<keyword evidence="2" id="KW-0732">Signal</keyword>
<dbReference type="eggNOG" id="ENOG5031KT9">
    <property type="taxonomic scope" value="Bacteria"/>
</dbReference>
<protein>
    <submittedName>
        <fullName evidence="3">Uncharacterized protein</fullName>
    </submittedName>
</protein>
<evidence type="ECO:0000256" key="1">
    <source>
        <dbReference type="SAM" id="Phobius"/>
    </source>
</evidence>
<feature type="transmembrane region" description="Helical" evidence="1">
    <location>
        <begin position="187"/>
        <end position="206"/>
    </location>
</feature>
<keyword evidence="4" id="KW-1185">Reference proteome</keyword>